<dbReference type="Proteomes" id="UP000014200">
    <property type="component" value="Unassembled WGS sequence"/>
</dbReference>
<proteinExistence type="predicted"/>
<keyword evidence="1" id="KW-0812">Transmembrane</keyword>
<keyword evidence="4" id="KW-1185">Reference proteome</keyword>
<feature type="transmembrane region" description="Helical" evidence="1">
    <location>
        <begin position="12"/>
        <end position="30"/>
    </location>
</feature>
<dbReference type="AlphaFoldDB" id="R9HXW6"/>
<protein>
    <submittedName>
        <fullName evidence="2">Uncharacterized protein</fullName>
    </submittedName>
</protein>
<dbReference type="Proteomes" id="UP000310760">
    <property type="component" value="Unassembled WGS sequence"/>
</dbReference>
<name>R9HXW6_9BACT</name>
<sequence length="60" mass="6821">MIKDPKKLARRMLILCILIGIIAFAVGIIAMVMEQYIIAIAMGIVTVGQVWNYNKWKSIR</sequence>
<dbReference type="STRING" id="1235788.C802_04400"/>
<organism evidence="2 4">
    <name type="scientific">Phocaeicola sartorii</name>
    <dbReference type="NCBI Taxonomy" id="671267"/>
    <lineage>
        <taxon>Bacteria</taxon>
        <taxon>Pseudomonadati</taxon>
        <taxon>Bacteroidota</taxon>
        <taxon>Bacteroidia</taxon>
        <taxon>Bacteroidales</taxon>
        <taxon>Bacteroidaceae</taxon>
        <taxon>Phocaeicola</taxon>
    </lineage>
</organism>
<evidence type="ECO:0000313" key="4">
    <source>
        <dbReference type="Proteomes" id="UP000014200"/>
    </source>
</evidence>
<dbReference type="EMBL" id="SRYJ01000018">
    <property type="protein sequence ID" value="TGY70561.1"/>
    <property type="molecule type" value="Genomic_DNA"/>
</dbReference>
<gene>
    <name evidence="2" type="ORF">C802_04400</name>
    <name evidence="3" type="ORF">E5339_09465</name>
</gene>
<reference evidence="3 5" key="2">
    <citation type="submission" date="2019-04" db="EMBL/GenBank/DDBJ databases">
        <title>Microbes associate with the intestines of laboratory mice.</title>
        <authorList>
            <person name="Navarre W."/>
            <person name="Wong E."/>
            <person name="Huang K."/>
            <person name="Tropini C."/>
            <person name="Ng K."/>
            <person name="Yu B."/>
        </authorList>
    </citation>
    <scope>NUCLEOTIDE SEQUENCE [LARGE SCALE GENOMIC DNA]</scope>
    <source>
        <strain evidence="3 5">NM22_B1</strain>
    </source>
</reference>
<reference evidence="2 4" key="1">
    <citation type="submission" date="2013-04" db="EMBL/GenBank/DDBJ databases">
        <title>The Genome Sequence of Bacteroides massiliensis dnLKV3.</title>
        <authorList>
            <consortium name="The Broad Institute Genomics Platform"/>
            <consortium name="The Broad Institute Genome Sequencing Center for Infectious Disease"/>
            <person name="Earl A."/>
            <person name="Xavier R."/>
            <person name="Kuhn K."/>
            <person name="Stappenbeck T."/>
            <person name="Walker B."/>
            <person name="Young S."/>
            <person name="Zeng Q."/>
            <person name="Gargeya S."/>
            <person name="Fitzgerald M."/>
            <person name="Haas B."/>
            <person name="Abouelleil A."/>
            <person name="Allen A.W."/>
            <person name="Alvarado L."/>
            <person name="Arachchi H.M."/>
            <person name="Berlin A.M."/>
            <person name="Chapman S.B."/>
            <person name="Gainer-Dewar J."/>
            <person name="Goldberg J."/>
            <person name="Griggs A."/>
            <person name="Gujja S."/>
            <person name="Hansen M."/>
            <person name="Howarth C."/>
            <person name="Imamovic A."/>
            <person name="Ireland A."/>
            <person name="Larimer J."/>
            <person name="McCowan C."/>
            <person name="Murphy C."/>
            <person name="Pearson M."/>
            <person name="Poon T.W."/>
            <person name="Priest M."/>
            <person name="Roberts A."/>
            <person name="Saif S."/>
            <person name="Shea T."/>
            <person name="Sisk P."/>
            <person name="Sykes S."/>
            <person name="Wortman J."/>
            <person name="Nusbaum C."/>
            <person name="Birren B."/>
        </authorList>
    </citation>
    <scope>NUCLEOTIDE SEQUENCE [LARGE SCALE GENOMIC DNA]</scope>
    <source>
        <strain evidence="4">dnLKV3</strain>
        <strain evidence="2">DnLKV3</strain>
    </source>
</reference>
<dbReference type="RefSeq" id="WP_016278570.1">
    <property type="nucleotide sequence ID" value="NZ_CAJUNV010000020.1"/>
</dbReference>
<evidence type="ECO:0000256" key="1">
    <source>
        <dbReference type="SAM" id="Phobius"/>
    </source>
</evidence>
<dbReference type="PATRIC" id="fig|1235788.3.peg.4516"/>
<keyword evidence="1" id="KW-0472">Membrane</keyword>
<evidence type="ECO:0000313" key="3">
    <source>
        <dbReference type="EMBL" id="TGY70561.1"/>
    </source>
</evidence>
<accession>R9HXW6</accession>
<dbReference type="GeneID" id="82152303"/>
<comment type="caution">
    <text evidence="2">The sequence shown here is derived from an EMBL/GenBank/DDBJ whole genome shotgun (WGS) entry which is preliminary data.</text>
</comment>
<evidence type="ECO:0000313" key="5">
    <source>
        <dbReference type="Proteomes" id="UP000310760"/>
    </source>
</evidence>
<feature type="transmembrane region" description="Helical" evidence="1">
    <location>
        <begin position="36"/>
        <end position="54"/>
    </location>
</feature>
<dbReference type="EMBL" id="ASSP01000032">
    <property type="protein sequence ID" value="EOS08789.1"/>
    <property type="molecule type" value="Genomic_DNA"/>
</dbReference>
<dbReference type="HOGENOM" id="CLU_209558_0_0_10"/>
<keyword evidence="1" id="KW-1133">Transmembrane helix</keyword>
<evidence type="ECO:0000313" key="2">
    <source>
        <dbReference type="EMBL" id="EOS08789.1"/>
    </source>
</evidence>